<keyword evidence="1 2" id="KW-0175">Coiled coil</keyword>
<evidence type="ECO:0000256" key="1">
    <source>
        <dbReference type="ARBA" id="ARBA00023054"/>
    </source>
</evidence>
<evidence type="ECO:0000256" key="2">
    <source>
        <dbReference type="SAM" id="Coils"/>
    </source>
</evidence>
<gene>
    <name evidence="5" type="ORF">TTHERM_00492560</name>
</gene>
<dbReference type="RefSeq" id="XP_001023148.2">
    <property type="nucleotide sequence ID" value="XM_001023148.2"/>
</dbReference>
<dbReference type="Pfam" id="PF13863">
    <property type="entry name" value="DUF4200"/>
    <property type="match status" value="1"/>
</dbReference>
<evidence type="ECO:0000313" key="5">
    <source>
        <dbReference type="EMBL" id="EAS02903.2"/>
    </source>
</evidence>
<dbReference type="InParanoid" id="I7LWU9"/>
<dbReference type="InterPro" id="IPR051147">
    <property type="entry name" value="CFAP_domain-containing"/>
</dbReference>
<sequence>MYWLLIICKQSKQVLNEFDQSTVLICYNIQQTIKTIRYIQKNNSFKGRKIIQQMNNQRTHTSGSQRSEASDKKIQLPKIKKTIGEKQIMQIDGQLEDNPFYVPEDYEILKMKEEEKLNRLKERAQNQKLKIWEKGIKSKGKYTVSSINEQYKIDEEAEDEYAKLNIVDAAKNAMKNRVRQKEPMHQFIDKKREMLLFQMLIDHKKNQINEFEELTRLHKKGLEKSEQMLEEDIEAFNKFLEENKNNSRQAIKAAEDETKKKQEKQFEIKQLNELRSDLQTKISQKAENLDEFWGYKKFLDKITPKEFIEVLERKRKNKKDNTKKKTQDSTSYKKLVDTYNITIHQDILEILDDSDEEFEPYFKKPEQLEQIFIDLQEKNLSLIQNTQEREQQAEEIKHIFLQKQKMLNEEKQNIIKAKNDLLKNLDNVNEQIKHLKQVKNDNQTPSQLLQINQEILKIYKNDPISQEKGVDIRKDIMGIEIIKEMELKLESLLDQLKQERAKNEQRLQNAEKQSTQERRDEIKKSKQEQENKNMQLRQQVLAQPKKEKRYGRPIMERMLPQKKIIEEKQEEEESEQERDYRKYLPDNY</sequence>
<dbReference type="Proteomes" id="UP000009168">
    <property type="component" value="Unassembled WGS sequence"/>
</dbReference>
<feature type="domain" description="DUF4200" evidence="4">
    <location>
        <begin position="187"/>
        <end position="305"/>
    </location>
</feature>
<dbReference type="GO" id="GO:0005856">
    <property type="term" value="C:cytoskeleton"/>
    <property type="evidence" value="ECO:0007669"/>
    <property type="project" value="UniProtKB-ARBA"/>
</dbReference>
<dbReference type="STRING" id="312017.I7LWU9"/>
<organism evidence="5 6">
    <name type="scientific">Tetrahymena thermophila (strain SB210)</name>
    <dbReference type="NCBI Taxonomy" id="312017"/>
    <lineage>
        <taxon>Eukaryota</taxon>
        <taxon>Sar</taxon>
        <taxon>Alveolata</taxon>
        <taxon>Ciliophora</taxon>
        <taxon>Intramacronucleata</taxon>
        <taxon>Oligohymenophorea</taxon>
        <taxon>Hymenostomatida</taxon>
        <taxon>Tetrahymenina</taxon>
        <taxon>Tetrahymenidae</taxon>
        <taxon>Tetrahymena</taxon>
    </lineage>
</organism>
<reference evidence="6" key="1">
    <citation type="journal article" date="2006" name="PLoS Biol.">
        <title>Macronuclear genome sequence of the ciliate Tetrahymena thermophila, a model eukaryote.</title>
        <authorList>
            <person name="Eisen J.A."/>
            <person name="Coyne R.S."/>
            <person name="Wu M."/>
            <person name="Wu D."/>
            <person name="Thiagarajan M."/>
            <person name="Wortman J.R."/>
            <person name="Badger J.H."/>
            <person name="Ren Q."/>
            <person name="Amedeo P."/>
            <person name="Jones K.M."/>
            <person name="Tallon L.J."/>
            <person name="Delcher A.L."/>
            <person name="Salzberg S.L."/>
            <person name="Silva J.C."/>
            <person name="Haas B.J."/>
            <person name="Majoros W.H."/>
            <person name="Farzad M."/>
            <person name="Carlton J.M."/>
            <person name="Smith R.K. Jr."/>
            <person name="Garg J."/>
            <person name="Pearlman R.E."/>
            <person name="Karrer K.M."/>
            <person name="Sun L."/>
            <person name="Manning G."/>
            <person name="Elde N.C."/>
            <person name="Turkewitz A.P."/>
            <person name="Asai D.J."/>
            <person name="Wilkes D.E."/>
            <person name="Wang Y."/>
            <person name="Cai H."/>
            <person name="Collins K."/>
            <person name="Stewart B.A."/>
            <person name="Lee S.R."/>
            <person name="Wilamowska K."/>
            <person name="Weinberg Z."/>
            <person name="Ruzzo W.L."/>
            <person name="Wloga D."/>
            <person name="Gaertig J."/>
            <person name="Frankel J."/>
            <person name="Tsao C.-C."/>
            <person name="Gorovsky M.A."/>
            <person name="Keeling P.J."/>
            <person name="Waller R.F."/>
            <person name="Patron N.J."/>
            <person name="Cherry J.M."/>
            <person name="Stover N.A."/>
            <person name="Krieger C.J."/>
            <person name="del Toro C."/>
            <person name="Ryder H.F."/>
            <person name="Williamson S.C."/>
            <person name="Barbeau R.A."/>
            <person name="Hamilton E.P."/>
            <person name="Orias E."/>
        </authorList>
    </citation>
    <scope>NUCLEOTIDE SEQUENCE [LARGE SCALE GENOMIC DNA]</scope>
    <source>
        <strain evidence="6">SB210</strain>
    </source>
</reference>
<dbReference type="GeneID" id="7843244"/>
<feature type="compositionally biased region" description="Basic and acidic residues" evidence="3">
    <location>
        <begin position="514"/>
        <end position="531"/>
    </location>
</feature>
<dbReference type="EMBL" id="GG662512">
    <property type="protein sequence ID" value="EAS02903.2"/>
    <property type="molecule type" value="Genomic_DNA"/>
</dbReference>
<name>I7LWU9_TETTS</name>
<dbReference type="OrthoDB" id="308586at2759"/>
<accession>I7LWU9</accession>
<feature type="compositionally biased region" description="Polar residues" evidence="3">
    <location>
        <begin position="532"/>
        <end position="541"/>
    </location>
</feature>
<keyword evidence="6" id="KW-1185">Reference proteome</keyword>
<protein>
    <recommendedName>
        <fullName evidence="4">DUF4200 domain-containing protein</fullName>
    </recommendedName>
</protein>
<evidence type="ECO:0000313" key="6">
    <source>
        <dbReference type="Proteomes" id="UP000009168"/>
    </source>
</evidence>
<feature type="coiled-coil region" evidence="2">
    <location>
        <begin position="411"/>
        <end position="438"/>
    </location>
</feature>
<feature type="coiled-coil region" evidence="2">
    <location>
        <begin position="237"/>
        <end position="328"/>
    </location>
</feature>
<evidence type="ECO:0000259" key="4">
    <source>
        <dbReference type="Pfam" id="PF13863"/>
    </source>
</evidence>
<dbReference type="PANTHER" id="PTHR21683">
    <property type="entry name" value="COILED-COIL DOMAIN-CONTAINING PROTEIN 42 LIKE-2-LIKE-RELATED"/>
    <property type="match status" value="1"/>
</dbReference>
<proteinExistence type="predicted"/>
<feature type="region of interest" description="Disordered" evidence="3">
    <location>
        <begin position="503"/>
        <end position="588"/>
    </location>
</feature>
<dbReference type="AlphaFoldDB" id="I7LWU9"/>
<evidence type="ECO:0000256" key="3">
    <source>
        <dbReference type="SAM" id="MobiDB-lite"/>
    </source>
</evidence>
<dbReference type="KEGG" id="tet:TTHERM_00492560"/>
<feature type="compositionally biased region" description="Basic and acidic residues" evidence="3">
    <location>
        <begin position="577"/>
        <end position="588"/>
    </location>
</feature>
<dbReference type="InterPro" id="IPR025252">
    <property type="entry name" value="DUF4200"/>
</dbReference>
<dbReference type="PANTHER" id="PTHR21683:SF3">
    <property type="entry name" value="CILIA AND FLAGELLA ASSOCIATED PROTEIN 100"/>
    <property type="match status" value="1"/>
</dbReference>
<dbReference type="eggNOG" id="ENOG502RT17">
    <property type="taxonomic scope" value="Eukaryota"/>
</dbReference>